<keyword evidence="20" id="KW-1133">Transmembrane helix</keyword>
<evidence type="ECO:0000256" key="11">
    <source>
        <dbReference type="ARBA" id="ARBA00022917"/>
    </source>
</evidence>
<gene>
    <name evidence="22" type="ORF">GPM918_LOCUS8443</name>
    <name evidence="23" type="ORF">SRO942_LOCUS8443</name>
</gene>
<dbReference type="PANTHER" id="PTHR12944:SF2">
    <property type="entry name" value="O-PHOSPHOSERYL-TRNA(SEC) SELENIUM TRANSFERASE"/>
    <property type="match status" value="1"/>
</dbReference>
<dbReference type="Pfam" id="PF05889">
    <property type="entry name" value="SepSecS"/>
    <property type="match status" value="1"/>
</dbReference>
<dbReference type="UniPathway" id="UPA00906">
    <property type="reaction ID" value="UER00898"/>
</dbReference>
<evidence type="ECO:0000256" key="20">
    <source>
        <dbReference type="SAM" id="Phobius"/>
    </source>
</evidence>
<dbReference type="EMBL" id="CAJNOQ010001471">
    <property type="protein sequence ID" value="CAF0897272.1"/>
    <property type="molecule type" value="Genomic_DNA"/>
</dbReference>
<evidence type="ECO:0000256" key="8">
    <source>
        <dbReference type="ARBA" id="ARBA00022679"/>
    </source>
</evidence>
<dbReference type="GO" id="GO:0001717">
    <property type="term" value="P:conversion of seryl-tRNAsec to selenocys-tRNAsec"/>
    <property type="evidence" value="ECO:0007669"/>
    <property type="project" value="InterPro"/>
</dbReference>
<keyword evidence="9" id="KW-0694">RNA-binding</keyword>
<keyword evidence="24" id="KW-1185">Reference proteome</keyword>
<keyword evidence="7" id="KW-0820">tRNA-binding</keyword>
<keyword evidence="20" id="KW-0812">Transmembrane</keyword>
<evidence type="ECO:0000256" key="17">
    <source>
        <dbReference type="ARBA" id="ARBA00048808"/>
    </source>
</evidence>
<dbReference type="InterPro" id="IPR031745">
    <property type="entry name" value="Vps53_C"/>
</dbReference>
<proteinExistence type="inferred from homology"/>
<dbReference type="GO" id="GO:0000049">
    <property type="term" value="F:tRNA binding"/>
    <property type="evidence" value="ECO:0007669"/>
    <property type="project" value="UniProtKB-KW"/>
</dbReference>
<keyword evidence="10" id="KW-0663">Pyridoxal phosphate</keyword>
<evidence type="ECO:0000256" key="5">
    <source>
        <dbReference type="ARBA" id="ARBA00012464"/>
    </source>
</evidence>
<dbReference type="EMBL" id="CAJOBC010001471">
    <property type="protein sequence ID" value="CAF3680332.1"/>
    <property type="molecule type" value="Genomic_DNA"/>
</dbReference>
<comment type="catalytic activity">
    <reaction evidence="17">
        <text>O-phospho-L-seryl-tRNA(Sec) + selenophosphate + H2O = L-selenocysteinyl-tRNA(Sec) + 2 phosphate</text>
        <dbReference type="Rhea" id="RHEA:25041"/>
        <dbReference type="Rhea" id="RHEA-COMP:9743"/>
        <dbReference type="Rhea" id="RHEA-COMP:9947"/>
        <dbReference type="ChEBI" id="CHEBI:15377"/>
        <dbReference type="ChEBI" id="CHEBI:16144"/>
        <dbReference type="ChEBI" id="CHEBI:43474"/>
        <dbReference type="ChEBI" id="CHEBI:78551"/>
        <dbReference type="ChEBI" id="CHEBI:78573"/>
        <dbReference type="EC" id="2.9.1.2"/>
    </reaction>
</comment>
<evidence type="ECO:0000256" key="9">
    <source>
        <dbReference type="ARBA" id="ARBA00022884"/>
    </source>
</evidence>
<comment type="subunit">
    <text evidence="13">Homotetramer formed by a catalytic dimer and a non-catalytic dimer serving as a binding platform that orients tRNASec for catalysis. Each tetramer binds the CCA ends of two tRNAs which point to the active sites of the catalytic dimer.</text>
</comment>
<dbReference type="InterPro" id="IPR019872">
    <property type="entry name" value="Sec-tRNA_Se_transferase"/>
</dbReference>
<evidence type="ECO:0000256" key="15">
    <source>
        <dbReference type="ARBA" id="ARBA00032048"/>
    </source>
</evidence>
<comment type="cofactor">
    <cofactor evidence="1">
        <name>pyridoxal 5'-phosphate</name>
        <dbReference type="ChEBI" id="CHEBI:597326"/>
    </cofactor>
</comment>
<feature type="transmembrane region" description="Helical" evidence="20">
    <location>
        <begin position="404"/>
        <end position="423"/>
    </location>
</feature>
<evidence type="ECO:0000259" key="21">
    <source>
        <dbReference type="Pfam" id="PF16854"/>
    </source>
</evidence>
<evidence type="ECO:0000256" key="16">
    <source>
        <dbReference type="ARBA" id="ARBA00032693"/>
    </source>
</evidence>
<feature type="compositionally biased region" description="Polar residues" evidence="19">
    <location>
        <begin position="88"/>
        <end position="99"/>
    </location>
</feature>
<comment type="caution">
    <text evidence="22">The sequence shown here is derived from an EMBL/GenBank/DDBJ whole genome shotgun (WGS) entry which is preliminary data.</text>
</comment>
<dbReference type="EC" id="2.9.1.2" evidence="5"/>
<keyword evidence="8" id="KW-0808">Transferase</keyword>
<feature type="region of interest" description="Disordered" evidence="19">
    <location>
        <begin position="1402"/>
        <end position="1425"/>
    </location>
</feature>
<evidence type="ECO:0000256" key="7">
    <source>
        <dbReference type="ARBA" id="ARBA00022555"/>
    </source>
</evidence>
<feature type="region of interest" description="Disordered" evidence="19">
    <location>
        <begin position="83"/>
        <end position="138"/>
    </location>
</feature>
<feature type="compositionally biased region" description="Low complexity" evidence="19">
    <location>
        <begin position="1412"/>
        <end position="1425"/>
    </location>
</feature>
<dbReference type="InterPro" id="IPR015424">
    <property type="entry name" value="PyrdxlP-dep_Trfase"/>
</dbReference>
<name>A0A813ZFL9_9BILA</name>
<protein>
    <recommendedName>
        <fullName evidence="6">O-phosphoseryl-tRNA(Sec) selenium transferase</fullName>
        <ecNumber evidence="5">2.9.1.2</ecNumber>
    </recommendedName>
    <alternativeName>
        <fullName evidence="14">Selenocysteine synthase</fullName>
    </alternativeName>
    <alternativeName>
        <fullName evidence="15">Selenocysteinyl-tRNA(Sec) synthase</fullName>
    </alternativeName>
    <alternativeName>
        <fullName evidence="16">Sep-tRNA:Sec-tRNA synthase</fullName>
    </alternativeName>
</protein>
<dbReference type="OrthoDB" id="10263545at2759"/>
<dbReference type="InterPro" id="IPR015421">
    <property type="entry name" value="PyrdxlP-dep_Trfase_major"/>
</dbReference>
<keyword evidence="11" id="KW-0648">Protein biosynthesis</keyword>
<evidence type="ECO:0000313" key="24">
    <source>
        <dbReference type="Proteomes" id="UP000663829"/>
    </source>
</evidence>
<keyword evidence="20" id="KW-0472">Membrane</keyword>
<dbReference type="Proteomes" id="UP000663829">
    <property type="component" value="Unassembled WGS sequence"/>
</dbReference>
<evidence type="ECO:0000313" key="22">
    <source>
        <dbReference type="EMBL" id="CAF0897272.1"/>
    </source>
</evidence>
<evidence type="ECO:0000256" key="1">
    <source>
        <dbReference type="ARBA" id="ARBA00001933"/>
    </source>
</evidence>
<accession>A0A813ZFL9</accession>
<evidence type="ECO:0000256" key="13">
    <source>
        <dbReference type="ARBA" id="ARBA00026053"/>
    </source>
</evidence>
<dbReference type="SUPFAM" id="SSF53383">
    <property type="entry name" value="PLP-dependent transferases"/>
    <property type="match status" value="1"/>
</dbReference>
<evidence type="ECO:0000256" key="3">
    <source>
        <dbReference type="ARBA" id="ARBA00004822"/>
    </source>
</evidence>
<comment type="function">
    <text evidence="2">Converts O-phosphoseryl-tRNA(Sec) to selenocysteinyl-tRNA(Sec) required for selenoprotein biosynthesis.</text>
</comment>
<evidence type="ECO:0000256" key="2">
    <source>
        <dbReference type="ARBA" id="ARBA00002552"/>
    </source>
</evidence>
<keyword evidence="18" id="KW-0175">Coiled coil</keyword>
<comment type="similarity">
    <text evidence="4">Belongs to the SepSecS family.</text>
</comment>
<dbReference type="PANTHER" id="PTHR12944">
    <property type="entry name" value="SOLUBLE LIVER ANTIGEN/LIVER PANCREAS ANTIGEN"/>
    <property type="match status" value="1"/>
</dbReference>
<feature type="coiled-coil region" evidence="18">
    <location>
        <begin position="472"/>
        <end position="545"/>
    </location>
</feature>
<evidence type="ECO:0000256" key="19">
    <source>
        <dbReference type="SAM" id="MobiDB-lite"/>
    </source>
</evidence>
<dbReference type="GO" id="GO:0098621">
    <property type="term" value="F:O-phosphoseryl-tRNA(Sec) selenium transferase activity"/>
    <property type="evidence" value="ECO:0007669"/>
    <property type="project" value="UniProtKB-EC"/>
</dbReference>
<sequence>MYASNQDVHNEDWVLVTDTSLMSQAAINLTNSSVESSIISSTPLLPAISSSSDIPTPTSLSSKASRSLSLASISSTEFDHNAIDDEQLNTSDNNESTAIDSDLTLLDTHDESNTDETETSLAEITPIHDKNNSNSVISNSTNISDIGLSDAPSSLTPDNDNQSSCMSLDISNAYSHQSSPLFVHSTDLLSQNNDDVNNENINLNTVNECHQDDQNNINIISINPINNTNKEQENTDSTLKSSILSSSLQLNNLSSVSDVQLLIDLLSQHSSNLSNDSATFIREDEDSGSLASIALSSELRRRTGPHVRQTSVRFDDDLDCEEKLLIDKQTTESDTDSSVTLDKQTIVDEHDVQLTDVNATKTASLASDAEVEASLNYYREISNTSHYNSTRHESSRHMNISLDLLVLFALVLVFFLGIGYLNGSYRTSHITKKLADAEEKINVFETNEKLRMSEVSQKVSKMYNEKVNNMIIRDLRDQLEKHDNEKTKLLNHIEHLRFMLNLTQMNLTKSIDMLREDHDQLINDMKLLQERMNRTEKQYEQCMVKKNSSSSSKCVGVDCNIKDDLNKSIFEQILQKTSTIIDLNNDTILSNVVSSLNSFVDKRQQYVDDFKLKVQQFNSDHGENIRTTLTNIKEDLTSSIQQVHTSCSDWLFSRAHQREQSRTESDELQDQQQRKSWRWTFQRGTLREQERLSSWKNTSPPSSQRSTEKQEQERSSFNRGSRTMHRSNNKFRYPSTNLCWMKKWMTIIIDDGDTFEHDDRYKILILSPEVQQAIDQKVGRCIQILIQDLENAYRSNMVGAEQFLLDTHCLKTVLLDFPSINLTISCQTSQNFLQKLFLKVLTKSEIILKVVLTTHDLPKVFVENYLHFMNDTDVGPFQKVLKMKVTDRNYCYLVLVLCFLKIFCFDIMNEESFKLAERLVPCSYIQLARQARRTREQQIRQIIEHRKLPEIGLDDSLIEQWLNELSQMDSNNFLGNIGVGEREGRVYSSLVAKRHYSFSHGIGRSGDINSVQPKAAGSSLLNQLTNELVLDTVKYLGLRTIKSALVIPMATGMTLTLCLLTLKKIRPQCRYVLWSRIDQKSCLKAILATDLIPVIIEQIQTDDNEELHTDVNKFEQYLKNCTNLNEICCIYSTTSCFAPRAIDNVVELSLLCEKYSIPHLINNAYGLQSTKIIHELEQSKRKGGRIDYIVQSTDKNFLVPVGGSIVLGYDQESLDRLSKIYPGRASITPTIDLFITLLSMGRRGLTDLIQKRKLLHKQFLDKLIRWTSENTEHILKTKQNPISIAVTLTQLPSEHITQLGSMLFSRRISGARVIQIGKKQTIDNYEFENYGSHSSTSKYSYLTVAASIGIQEEHIDLFIKKFDILYKKVLLMSTNQTLNDLNIVDNSDNDVMSKRAVENNIVNSEDDDDENNNSNSFFNNSSVST</sequence>
<feature type="region of interest" description="Disordered" evidence="19">
    <location>
        <begin position="690"/>
        <end position="729"/>
    </location>
</feature>
<dbReference type="InterPro" id="IPR008829">
    <property type="entry name" value="SepSecS/SepCysS"/>
</dbReference>
<feature type="compositionally biased region" description="Polar residues" evidence="19">
    <location>
        <begin position="694"/>
        <end position="705"/>
    </location>
</feature>
<feature type="compositionally biased region" description="Basic and acidic residues" evidence="19">
    <location>
        <begin position="706"/>
        <end position="716"/>
    </location>
</feature>
<evidence type="ECO:0000256" key="18">
    <source>
        <dbReference type="SAM" id="Coils"/>
    </source>
</evidence>
<reference evidence="22" key="1">
    <citation type="submission" date="2021-02" db="EMBL/GenBank/DDBJ databases">
        <authorList>
            <person name="Nowell W R."/>
        </authorList>
    </citation>
    <scope>NUCLEOTIDE SEQUENCE</scope>
</reference>
<evidence type="ECO:0000256" key="12">
    <source>
        <dbReference type="ARBA" id="ARBA00023266"/>
    </source>
</evidence>
<feature type="domain" description="Vps53 C-terminal" evidence="21">
    <location>
        <begin position="801"/>
        <end position="884"/>
    </location>
</feature>
<evidence type="ECO:0000256" key="6">
    <source>
        <dbReference type="ARBA" id="ARBA00021963"/>
    </source>
</evidence>
<dbReference type="Pfam" id="PF16854">
    <property type="entry name" value="VPS53_C"/>
    <property type="match status" value="1"/>
</dbReference>
<comment type="pathway">
    <text evidence="3">Aminoacyl-tRNA biosynthesis; selenocysteinyl-tRNA(Sec) biosynthesis; selenocysteinyl-tRNA(Sec) from L-seryl-tRNA(Sec) (archaeal/eukaryal route): step 2/2.</text>
</comment>
<evidence type="ECO:0000256" key="4">
    <source>
        <dbReference type="ARBA" id="ARBA00007037"/>
    </source>
</evidence>
<dbReference type="NCBIfam" id="TIGR03531">
    <property type="entry name" value="selenium_SpcS"/>
    <property type="match status" value="1"/>
</dbReference>
<dbReference type="GO" id="GO:0001514">
    <property type="term" value="P:selenocysteine incorporation"/>
    <property type="evidence" value="ECO:0007669"/>
    <property type="project" value="TreeGrafter"/>
</dbReference>
<evidence type="ECO:0000313" key="23">
    <source>
        <dbReference type="EMBL" id="CAF3680332.1"/>
    </source>
</evidence>
<dbReference type="Proteomes" id="UP000681722">
    <property type="component" value="Unassembled WGS sequence"/>
</dbReference>
<keyword evidence="12" id="KW-0711">Selenium</keyword>
<dbReference type="Gene3D" id="3.40.640.10">
    <property type="entry name" value="Type I PLP-dependent aspartate aminotransferase-like (Major domain)"/>
    <property type="match status" value="1"/>
</dbReference>
<evidence type="ECO:0000256" key="10">
    <source>
        <dbReference type="ARBA" id="ARBA00022898"/>
    </source>
</evidence>
<organism evidence="22 24">
    <name type="scientific">Didymodactylos carnosus</name>
    <dbReference type="NCBI Taxonomy" id="1234261"/>
    <lineage>
        <taxon>Eukaryota</taxon>
        <taxon>Metazoa</taxon>
        <taxon>Spiralia</taxon>
        <taxon>Gnathifera</taxon>
        <taxon>Rotifera</taxon>
        <taxon>Eurotatoria</taxon>
        <taxon>Bdelloidea</taxon>
        <taxon>Philodinida</taxon>
        <taxon>Philodinidae</taxon>
        <taxon>Didymodactylos</taxon>
    </lineage>
</organism>
<evidence type="ECO:0000256" key="14">
    <source>
        <dbReference type="ARBA" id="ARBA00030669"/>
    </source>
</evidence>